<proteinExistence type="predicted"/>
<sequence length="473" mass="49608">MTRAAPPEELRILSPTAILGYGFPEASFATGLARDPHVIAVDAGSSDPGPYYLGAGEPFTDRAAVTRDLRLMLRAGRARRIPVIVGSAGGCGARPHLDITVAIVREIAAEEGLSFRLAVIAADIDRDALLAAQARGALVPLPPGPEATADDVRASTHLVAQMGAEPLVAALAAGADVIVAGRAYDPAVFAALPLAHGFDAGLAVHLGKILECAAIAAVPGSGGDCMLGTLRRDHFLVEPLAPERRCTVVSVAAHTLYEKSDPYRLPGPGGVLDLTATTFAQEDERTVRVAGSRMLTRPYTLKIEGAAPVGFRTVSIAGVRDPSFIAQVDTILDAARARVAANFAGTLAPESWQLLFRLYGRDGVMGTSEPLRTIATPHELGLIVEAVADTQAIADTIVSFARATLLHLGYPGRIATAGNLAFPYSPSDFHAGAVYRFSVYHLLTGIDDPCALFPITLEEVGARTVALARREQP</sequence>
<gene>
    <name evidence="2" type="ORF">RHODGE_RHODGE_04351</name>
</gene>
<protein>
    <recommendedName>
        <fullName evidence="1">Acyclic terpene utilisation N-terminal domain-containing protein</fullName>
    </recommendedName>
</protein>
<dbReference type="EMBL" id="UWOC01000191">
    <property type="protein sequence ID" value="VCU11145.1"/>
    <property type="molecule type" value="Genomic_DNA"/>
</dbReference>
<dbReference type="Pfam" id="PF07287">
    <property type="entry name" value="AtuA"/>
    <property type="match status" value="2"/>
</dbReference>
<dbReference type="Proteomes" id="UP000289200">
    <property type="component" value="Unassembled WGS sequence"/>
</dbReference>
<organism evidence="2 3">
    <name type="scientific">Rhodoplanes serenus</name>
    <dbReference type="NCBI Taxonomy" id="200615"/>
    <lineage>
        <taxon>Bacteria</taxon>
        <taxon>Pseudomonadati</taxon>
        <taxon>Pseudomonadota</taxon>
        <taxon>Alphaproteobacteria</taxon>
        <taxon>Hyphomicrobiales</taxon>
        <taxon>Nitrobacteraceae</taxon>
        <taxon>Rhodoplanes</taxon>
    </lineage>
</organism>
<accession>A0A3S4BZD0</accession>
<reference evidence="3" key="1">
    <citation type="submission" date="2018-10" db="EMBL/GenBank/DDBJ databases">
        <authorList>
            <person name="Peiro R."/>
            <person name="Begona"/>
            <person name="Cbmso G."/>
            <person name="Lopez M."/>
            <person name="Gonzalez S."/>
            <person name="Sacristan E."/>
            <person name="Castillo E."/>
        </authorList>
    </citation>
    <scope>NUCLEOTIDE SEQUENCE [LARGE SCALE GENOMIC DNA]</scope>
</reference>
<dbReference type="RefSeq" id="WP_129611158.1">
    <property type="nucleotide sequence ID" value="NZ_UWOC01000191.1"/>
</dbReference>
<name>A0A3S4BZD0_9BRAD</name>
<dbReference type="OrthoDB" id="9763456at2"/>
<dbReference type="InterPro" id="IPR010839">
    <property type="entry name" value="AtuA_N"/>
</dbReference>
<evidence type="ECO:0000313" key="2">
    <source>
        <dbReference type="EMBL" id="VCU11145.1"/>
    </source>
</evidence>
<feature type="domain" description="Acyclic terpene utilisation N-terminal" evidence="1">
    <location>
        <begin position="67"/>
        <end position="215"/>
    </location>
</feature>
<comment type="caution">
    <text evidence="2">The sequence shown here is derived from an EMBL/GenBank/DDBJ whole genome shotgun (WGS) entry which is preliminary data.</text>
</comment>
<dbReference type="AlphaFoldDB" id="A0A3S4BZD0"/>
<evidence type="ECO:0000313" key="3">
    <source>
        <dbReference type="Proteomes" id="UP000289200"/>
    </source>
</evidence>
<evidence type="ECO:0000259" key="1">
    <source>
        <dbReference type="Pfam" id="PF07287"/>
    </source>
</evidence>
<keyword evidence="3" id="KW-1185">Reference proteome</keyword>
<feature type="domain" description="Acyclic terpene utilisation N-terminal" evidence="1">
    <location>
        <begin position="245"/>
        <end position="412"/>
    </location>
</feature>